<gene>
    <name evidence="1" type="ORF">GSY63_12430</name>
</gene>
<dbReference type="RefSeq" id="WP_166586130.1">
    <property type="nucleotide sequence ID" value="NZ_WWEO01000042.1"/>
</dbReference>
<evidence type="ECO:0000313" key="1">
    <source>
        <dbReference type="EMBL" id="NCD70166.1"/>
    </source>
</evidence>
<sequence>MSHKINLSCTIANEACSVDAIFEPGGSTGAKYTLYRNGEKIGVICRYQNGGYHILEGESLNQDDVDNIGRLLDQRTDY</sequence>
<organism evidence="1 2">
    <name type="scientific">Mucilaginibacter agri</name>
    <dbReference type="NCBI Taxonomy" id="2695265"/>
    <lineage>
        <taxon>Bacteria</taxon>
        <taxon>Pseudomonadati</taxon>
        <taxon>Bacteroidota</taxon>
        <taxon>Sphingobacteriia</taxon>
        <taxon>Sphingobacteriales</taxon>
        <taxon>Sphingobacteriaceae</taxon>
        <taxon>Mucilaginibacter</taxon>
    </lineage>
</organism>
<evidence type="ECO:0000313" key="2">
    <source>
        <dbReference type="Proteomes" id="UP000638732"/>
    </source>
</evidence>
<protein>
    <submittedName>
        <fullName evidence="1">Uncharacterized protein</fullName>
    </submittedName>
</protein>
<comment type="caution">
    <text evidence="1">The sequence shown here is derived from an EMBL/GenBank/DDBJ whole genome shotgun (WGS) entry which is preliminary data.</text>
</comment>
<dbReference type="AlphaFoldDB" id="A0A966DU84"/>
<proteinExistence type="predicted"/>
<reference evidence="1" key="2">
    <citation type="submission" date="2020-10" db="EMBL/GenBank/DDBJ databases">
        <title>Mucilaginibacter sp. nov., isolated from soil.</title>
        <authorList>
            <person name="Jeon C.O."/>
        </authorList>
    </citation>
    <scope>NUCLEOTIDE SEQUENCE</scope>
    <source>
        <strain evidence="1">R11</strain>
    </source>
</reference>
<name>A0A966DU84_9SPHI</name>
<accession>A0A966DU84</accession>
<dbReference type="Proteomes" id="UP000638732">
    <property type="component" value="Unassembled WGS sequence"/>
</dbReference>
<dbReference type="EMBL" id="WWEO01000042">
    <property type="protein sequence ID" value="NCD70166.1"/>
    <property type="molecule type" value="Genomic_DNA"/>
</dbReference>
<reference evidence="1" key="1">
    <citation type="submission" date="2020-01" db="EMBL/GenBank/DDBJ databases">
        <authorList>
            <person name="Seo Y.L."/>
        </authorList>
    </citation>
    <scope>NUCLEOTIDE SEQUENCE</scope>
    <source>
        <strain evidence="1">R11</strain>
    </source>
</reference>
<keyword evidence="2" id="KW-1185">Reference proteome</keyword>